<evidence type="ECO:0000313" key="2">
    <source>
        <dbReference type="EMBL" id="SES09643.1"/>
    </source>
</evidence>
<dbReference type="NCBIfam" id="TIGR02988">
    <property type="entry name" value="YaaA_near_RecF"/>
    <property type="match status" value="1"/>
</dbReference>
<dbReference type="Proteomes" id="UP000198948">
    <property type="component" value="Unassembled WGS sequence"/>
</dbReference>
<dbReference type="OrthoDB" id="9811532at2"/>
<dbReference type="AlphaFoldDB" id="A0A1H9UKV5"/>
<reference evidence="2 3" key="1">
    <citation type="submission" date="2016-10" db="EMBL/GenBank/DDBJ databases">
        <authorList>
            <person name="de Groot N.N."/>
        </authorList>
    </citation>
    <scope>NUCLEOTIDE SEQUENCE [LARGE SCALE GENOMIC DNA]</scope>
    <source>
        <strain evidence="2 3">DSM 13760</strain>
    </source>
</reference>
<dbReference type="InterPro" id="IPR014330">
    <property type="entry name" value="RNA-bd_S4-rel_YaaA"/>
</dbReference>
<keyword evidence="1" id="KW-0694">RNA-binding</keyword>
<gene>
    <name evidence="2" type="ORF">SAMN04488559_1346</name>
</gene>
<name>A0A1H9UKV5_9LACT</name>
<dbReference type="Pfam" id="PF13275">
    <property type="entry name" value="S4_2"/>
    <property type="match status" value="1"/>
</dbReference>
<accession>A0A1H9UKV5</accession>
<dbReference type="InterPro" id="IPR036986">
    <property type="entry name" value="S4_RNA-bd_sf"/>
</dbReference>
<dbReference type="GO" id="GO:0003723">
    <property type="term" value="F:RNA binding"/>
    <property type="evidence" value="ECO:0007669"/>
    <property type="project" value="UniProtKB-KW"/>
</dbReference>
<evidence type="ECO:0000256" key="1">
    <source>
        <dbReference type="PROSITE-ProRule" id="PRU00182"/>
    </source>
</evidence>
<evidence type="ECO:0000313" key="3">
    <source>
        <dbReference type="Proteomes" id="UP000198948"/>
    </source>
</evidence>
<keyword evidence="3" id="KW-1185">Reference proteome</keyword>
<protein>
    <submittedName>
        <fullName evidence="2">S4 domain protein YaaA</fullName>
    </submittedName>
</protein>
<dbReference type="SUPFAM" id="SSF55174">
    <property type="entry name" value="Alpha-L RNA-binding motif"/>
    <property type="match status" value="1"/>
</dbReference>
<proteinExistence type="predicted"/>
<dbReference type="Gene3D" id="3.10.290.10">
    <property type="entry name" value="RNA-binding S4 domain"/>
    <property type="match status" value="1"/>
</dbReference>
<dbReference type="PROSITE" id="PS50889">
    <property type="entry name" value="S4"/>
    <property type="match status" value="1"/>
</dbReference>
<organism evidence="2 3">
    <name type="scientific">Isobaculum melis</name>
    <dbReference type="NCBI Taxonomy" id="142588"/>
    <lineage>
        <taxon>Bacteria</taxon>
        <taxon>Bacillati</taxon>
        <taxon>Bacillota</taxon>
        <taxon>Bacilli</taxon>
        <taxon>Lactobacillales</taxon>
        <taxon>Carnobacteriaceae</taxon>
        <taxon>Isobaculum</taxon>
    </lineage>
</organism>
<dbReference type="STRING" id="142588.SAMN04488559_1346"/>
<dbReference type="EMBL" id="FOHA01000034">
    <property type="protein sequence ID" value="SES09643.1"/>
    <property type="molecule type" value="Genomic_DNA"/>
</dbReference>
<sequence>MKKMVTIDTEFITLGQLLKHIDVISSGGMAKWYLSEHTVFLDGEMENRRGKKIFPGSQVEIPDEGTFFVTASNKKSEEEPPSCI</sequence>
<dbReference type="RefSeq" id="WP_092654306.1">
    <property type="nucleotide sequence ID" value="NZ_FOHA01000034.1"/>
</dbReference>